<accession>A0A919SV21</accession>
<name>A0A919SV21_9ACTN</name>
<dbReference type="Proteomes" id="UP000681340">
    <property type="component" value="Unassembled WGS sequence"/>
</dbReference>
<evidence type="ECO:0000313" key="1">
    <source>
        <dbReference type="EMBL" id="GIM79410.1"/>
    </source>
</evidence>
<comment type="caution">
    <text evidence="1">The sequence shown here is derived from an EMBL/GenBank/DDBJ whole genome shotgun (WGS) entry which is preliminary data.</text>
</comment>
<organism evidence="1 2">
    <name type="scientific">Actinoplanes auranticolor</name>
    <dbReference type="NCBI Taxonomy" id="47988"/>
    <lineage>
        <taxon>Bacteria</taxon>
        <taxon>Bacillati</taxon>
        <taxon>Actinomycetota</taxon>
        <taxon>Actinomycetes</taxon>
        <taxon>Micromonosporales</taxon>
        <taxon>Micromonosporaceae</taxon>
        <taxon>Actinoplanes</taxon>
    </lineage>
</organism>
<evidence type="ECO:0000313" key="2">
    <source>
        <dbReference type="Proteomes" id="UP000681340"/>
    </source>
</evidence>
<dbReference type="EMBL" id="BOQL01000082">
    <property type="protein sequence ID" value="GIM79410.1"/>
    <property type="molecule type" value="Genomic_DNA"/>
</dbReference>
<proteinExistence type="predicted"/>
<sequence>MGIPETPGARTTLPIMVERPTAWWRENVAAEVAELAAGTLDPNEAFAAKLFPTEMLTDTEEVFDRFEADVVGLVDHRWEPATDEEIFDVIERTVKSLNVVNARYDGAAYKTGEREQLCAYIERVLDSAAIDVDAFAGRHGMTRHEITDEWREW</sequence>
<gene>
    <name evidence="1" type="ORF">Aau02nite_85640</name>
</gene>
<protein>
    <submittedName>
        <fullName evidence="1">Uncharacterized protein</fullName>
    </submittedName>
</protein>
<reference evidence="1" key="1">
    <citation type="submission" date="2021-03" db="EMBL/GenBank/DDBJ databases">
        <title>Whole genome shotgun sequence of Actinoplanes auranticolor NBRC 12245.</title>
        <authorList>
            <person name="Komaki H."/>
            <person name="Tamura T."/>
        </authorList>
    </citation>
    <scope>NUCLEOTIDE SEQUENCE</scope>
    <source>
        <strain evidence="1">NBRC 12245</strain>
    </source>
</reference>
<keyword evidence="2" id="KW-1185">Reference proteome</keyword>
<dbReference type="AlphaFoldDB" id="A0A919SV21"/>